<dbReference type="Pfam" id="PF00089">
    <property type="entry name" value="Trypsin"/>
    <property type="match status" value="1"/>
</dbReference>
<dbReference type="Proteomes" id="UP000256970">
    <property type="component" value="Unassembled WGS sequence"/>
</dbReference>
<dbReference type="PANTHER" id="PTHR15462">
    <property type="entry name" value="SERINE PROTEASE"/>
    <property type="match status" value="1"/>
</dbReference>
<comment type="similarity">
    <text evidence="1">Belongs to the peptidase S1 family.</text>
</comment>
<dbReference type="SUPFAM" id="SSF50494">
    <property type="entry name" value="Trypsin-like serine proteases"/>
    <property type="match status" value="1"/>
</dbReference>
<dbReference type="InterPro" id="IPR009003">
    <property type="entry name" value="Peptidase_S1_PA"/>
</dbReference>
<dbReference type="PROSITE" id="PS00134">
    <property type="entry name" value="TRYPSIN_HIS"/>
    <property type="match status" value="1"/>
</dbReference>
<keyword evidence="5" id="KW-1185">Reference proteome</keyword>
<dbReference type="InterPro" id="IPR001314">
    <property type="entry name" value="Peptidase_S1A"/>
</dbReference>
<sequence>MAALPADKVSKVFRAFKALAKNAPAPDPAGPQRGPQQQQQKMMYPFTAMGLIVKATGAQPYKGFCTGVLVTNSSVLTAAHCVHDLKTGATANPAELRFLPQVIAGTANAKLKEADGYAVKAISIPSWFEQLPFYNAAAAKVPRPSEYHAWDMALLQLTTDVSCRRCTLAPAVVRAPKALAPYTASFSVAGYAGGAYQLYQSAPCKASLLRDLPVACTKCAADAGQSGGPLLPAATPFDIDPNMPGLPGDVLGYNWPAFGLYTGGTTANSSSVMLQFTPAHLKWMHSAGATGAMFYDCTAVALKCKLYNVTL</sequence>
<gene>
    <name evidence="4" type="ORF">BQ4739_LOCUS6177</name>
</gene>
<evidence type="ECO:0000259" key="3">
    <source>
        <dbReference type="SMART" id="SM00020"/>
    </source>
</evidence>
<evidence type="ECO:0000313" key="4">
    <source>
        <dbReference type="EMBL" id="SZX65706.1"/>
    </source>
</evidence>
<dbReference type="InterPro" id="IPR050966">
    <property type="entry name" value="Glutamyl_endopeptidase"/>
</dbReference>
<dbReference type="EMBL" id="FNXT01000661">
    <property type="protein sequence ID" value="SZX65706.1"/>
    <property type="molecule type" value="Genomic_DNA"/>
</dbReference>
<protein>
    <recommendedName>
        <fullName evidence="3">Peptidase S1 domain-containing protein</fullName>
    </recommendedName>
</protein>
<proteinExistence type="inferred from homology"/>
<dbReference type="GO" id="GO:0006508">
    <property type="term" value="P:proteolysis"/>
    <property type="evidence" value="ECO:0007669"/>
    <property type="project" value="InterPro"/>
</dbReference>
<keyword evidence="2" id="KW-0732">Signal</keyword>
<evidence type="ECO:0000313" key="5">
    <source>
        <dbReference type="Proteomes" id="UP000256970"/>
    </source>
</evidence>
<accession>A0A383VMR5</accession>
<dbReference type="SMART" id="SM00020">
    <property type="entry name" value="Tryp_SPc"/>
    <property type="match status" value="1"/>
</dbReference>
<feature type="domain" description="Peptidase S1" evidence="3">
    <location>
        <begin position="51"/>
        <end position="284"/>
    </location>
</feature>
<reference evidence="4 5" key="1">
    <citation type="submission" date="2016-10" db="EMBL/GenBank/DDBJ databases">
        <authorList>
            <person name="Cai Z."/>
        </authorList>
    </citation>
    <scope>NUCLEOTIDE SEQUENCE [LARGE SCALE GENOMIC DNA]</scope>
</reference>
<organism evidence="4 5">
    <name type="scientific">Tetradesmus obliquus</name>
    <name type="common">Green alga</name>
    <name type="synonym">Acutodesmus obliquus</name>
    <dbReference type="NCBI Taxonomy" id="3088"/>
    <lineage>
        <taxon>Eukaryota</taxon>
        <taxon>Viridiplantae</taxon>
        <taxon>Chlorophyta</taxon>
        <taxon>core chlorophytes</taxon>
        <taxon>Chlorophyceae</taxon>
        <taxon>CS clade</taxon>
        <taxon>Sphaeropleales</taxon>
        <taxon>Scenedesmaceae</taxon>
        <taxon>Tetradesmus</taxon>
    </lineage>
</organism>
<name>A0A383VMR5_TETOB</name>
<dbReference type="PANTHER" id="PTHR15462:SF8">
    <property type="entry name" value="SERINE PROTEASE"/>
    <property type="match status" value="1"/>
</dbReference>
<dbReference type="PRINTS" id="PR00722">
    <property type="entry name" value="CHYMOTRYPSIN"/>
</dbReference>
<evidence type="ECO:0000256" key="1">
    <source>
        <dbReference type="ARBA" id="ARBA00007664"/>
    </source>
</evidence>
<dbReference type="AlphaFoldDB" id="A0A383VMR5"/>
<dbReference type="InterPro" id="IPR043504">
    <property type="entry name" value="Peptidase_S1_PA_chymotrypsin"/>
</dbReference>
<evidence type="ECO:0000256" key="2">
    <source>
        <dbReference type="ARBA" id="ARBA00022729"/>
    </source>
</evidence>
<dbReference type="GO" id="GO:0004252">
    <property type="term" value="F:serine-type endopeptidase activity"/>
    <property type="evidence" value="ECO:0007669"/>
    <property type="project" value="InterPro"/>
</dbReference>
<dbReference type="InterPro" id="IPR018114">
    <property type="entry name" value="TRYPSIN_HIS"/>
</dbReference>
<dbReference type="InterPro" id="IPR001254">
    <property type="entry name" value="Trypsin_dom"/>
</dbReference>
<dbReference type="Gene3D" id="2.40.10.10">
    <property type="entry name" value="Trypsin-like serine proteases"/>
    <property type="match status" value="2"/>
</dbReference>